<keyword evidence="2" id="KW-1185">Reference proteome</keyword>
<dbReference type="EMBL" id="CM047589">
    <property type="protein sequence ID" value="KAI9920171.1"/>
    <property type="molecule type" value="Genomic_DNA"/>
</dbReference>
<protein>
    <submittedName>
        <fullName evidence="1">Uncharacterized protein</fullName>
    </submittedName>
</protein>
<accession>A0ACC0WPC9</accession>
<sequence>MSHTFPLQEVVFPPLQLSESAKDMFIHTSLMQLTKALHDYDKYLKWQASRPSSLRYELPAMWKLVKKCENLRVYRRESLDGAVSTAPVKGSRRRARCLTLEARRLGAAISVDSVSLAPNESVTDTSWSPISTRSSEPTANNEWTIPTLCQVGTIEGTLDDVMYGSVSFDAVGTLITSSYSAEEIVDADTLYEIQGPTPEEPFRFLGLKWIVKTTSSSMNVFVWPRDFTFIAATGVLNRQGGERVGYELMCSVDLGKNFGPLKGKQIISANTVDVYMKTNFEPNGSIHESVAQFSALSGLTYCLKSARCAHNKKLSWVLAHPKPDKTEAGSARPHTIRVKKRLDCGVCTRPVGHFMRGSSCRVCNARICSTCFVKKKLSFPGLGHKTVDQRSVVICTHCFTYARNLSSFEIAKQEVAERSRLNQRRGTSGGPEQIFDNRDNSRNGQNKLGCESVGGWILNKRQQDKAEAAGKLLTNLVNSNHVQLPVDLQPHTKTQSSSIKNAIEATLTKSNTSTSIAAYGEYEHVNLKLQDDSTYEDVSILCHSLPEAVVQLAWGAVVPSPTNHLKPVETLPASPLSLSSPKKTRPEADDKQRTVWMPRALQSTIPRIHAGASTQEVLAQFAELCSAAENVYQAARKHTISNVEPSVLHPHRRTTRFDMNAVD</sequence>
<organism evidence="1 2">
    <name type="scientific">Peronosclerospora sorghi</name>
    <dbReference type="NCBI Taxonomy" id="230839"/>
    <lineage>
        <taxon>Eukaryota</taxon>
        <taxon>Sar</taxon>
        <taxon>Stramenopiles</taxon>
        <taxon>Oomycota</taxon>
        <taxon>Peronosporomycetes</taxon>
        <taxon>Peronosporales</taxon>
        <taxon>Peronosporaceae</taxon>
        <taxon>Peronosclerospora</taxon>
    </lineage>
</organism>
<comment type="caution">
    <text evidence="1">The sequence shown here is derived from an EMBL/GenBank/DDBJ whole genome shotgun (WGS) entry which is preliminary data.</text>
</comment>
<gene>
    <name evidence="1" type="ORF">PsorP6_016083</name>
</gene>
<dbReference type="Proteomes" id="UP001163321">
    <property type="component" value="Chromosome 10"/>
</dbReference>
<proteinExistence type="predicted"/>
<evidence type="ECO:0000313" key="2">
    <source>
        <dbReference type="Proteomes" id="UP001163321"/>
    </source>
</evidence>
<reference evidence="1 2" key="1">
    <citation type="journal article" date="2022" name="bioRxiv">
        <title>The genome of the oomycete Peronosclerospora sorghi, a cosmopolitan pathogen of maize and sorghum, is inflated with dispersed pseudogenes.</title>
        <authorList>
            <person name="Fletcher K."/>
            <person name="Martin F."/>
            <person name="Isakeit T."/>
            <person name="Cavanaugh K."/>
            <person name="Magill C."/>
            <person name="Michelmore R."/>
        </authorList>
    </citation>
    <scope>NUCLEOTIDE SEQUENCE [LARGE SCALE GENOMIC DNA]</scope>
    <source>
        <strain evidence="1">P6</strain>
    </source>
</reference>
<evidence type="ECO:0000313" key="1">
    <source>
        <dbReference type="EMBL" id="KAI9920171.1"/>
    </source>
</evidence>
<name>A0ACC0WPC9_9STRA</name>